<protein>
    <submittedName>
        <fullName evidence="1">Uncharacterized protein</fullName>
    </submittedName>
</protein>
<name>A0A7I8KH29_SPIIN</name>
<proteinExistence type="predicted"/>
<organism evidence="1 2">
    <name type="scientific">Spirodela intermedia</name>
    <name type="common">Intermediate duckweed</name>
    <dbReference type="NCBI Taxonomy" id="51605"/>
    <lineage>
        <taxon>Eukaryota</taxon>
        <taxon>Viridiplantae</taxon>
        <taxon>Streptophyta</taxon>
        <taxon>Embryophyta</taxon>
        <taxon>Tracheophyta</taxon>
        <taxon>Spermatophyta</taxon>
        <taxon>Magnoliopsida</taxon>
        <taxon>Liliopsida</taxon>
        <taxon>Araceae</taxon>
        <taxon>Lemnoideae</taxon>
        <taxon>Spirodela</taxon>
    </lineage>
</organism>
<accession>A0A7I8KH29</accession>
<evidence type="ECO:0000313" key="1">
    <source>
        <dbReference type="EMBL" id="CAA7396822.1"/>
    </source>
</evidence>
<reference evidence="1" key="1">
    <citation type="submission" date="2020-02" db="EMBL/GenBank/DDBJ databases">
        <authorList>
            <person name="Scholz U."/>
            <person name="Mascher M."/>
            <person name="Fiebig A."/>
        </authorList>
    </citation>
    <scope>NUCLEOTIDE SEQUENCE</scope>
</reference>
<evidence type="ECO:0000313" key="2">
    <source>
        <dbReference type="Proteomes" id="UP000663760"/>
    </source>
</evidence>
<keyword evidence="2" id="KW-1185">Reference proteome</keyword>
<gene>
    <name evidence="1" type="ORF">SI8410_05007485</name>
</gene>
<dbReference type="AlphaFoldDB" id="A0A7I8KH29"/>
<sequence>MNPPRRGSIKDTPLNAFTLAAAEAVDSWKAPVR</sequence>
<dbReference type="Proteomes" id="UP000663760">
    <property type="component" value="Chromosome 5"/>
</dbReference>
<dbReference type="EMBL" id="LR746268">
    <property type="protein sequence ID" value="CAA7396822.1"/>
    <property type="molecule type" value="Genomic_DNA"/>
</dbReference>